<evidence type="ECO:0000256" key="1">
    <source>
        <dbReference type="ARBA" id="ARBA00022729"/>
    </source>
</evidence>
<dbReference type="RefSeq" id="WP_090991583.1">
    <property type="nucleotide sequence ID" value="NZ_FOPP01000001.1"/>
</dbReference>
<evidence type="ECO:0000259" key="3">
    <source>
        <dbReference type="Pfam" id="PF05426"/>
    </source>
</evidence>
<name>A0A1I2SVE8_9SPHI</name>
<dbReference type="GO" id="GO:0042597">
    <property type="term" value="C:periplasmic space"/>
    <property type="evidence" value="ECO:0007669"/>
    <property type="project" value="InterPro"/>
</dbReference>
<keyword evidence="2 4" id="KW-0456">Lyase</keyword>
<dbReference type="AlphaFoldDB" id="A0A1I2SVE8"/>
<dbReference type="Gene3D" id="1.50.10.100">
    <property type="entry name" value="Chondroitin AC/alginate lyase"/>
    <property type="match status" value="1"/>
</dbReference>
<gene>
    <name evidence="4" type="ORF">SAMN04489864_10183</name>
</gene>
<dbReference type="SUPFAM" id="SSF48230">
    <property type="entry name" value="Chondroitin AC/alginate lyase"/>
    <property type="match status" value="1"/>
</dbReference>
<sequence>MKKLFLFSIFSAVFFHVHGQIVSLKDAELEKLKTLIGANADVKNHWLGLLKTADEALTAEPNPADTILSEGILQGDPRKTKTWKSLEDMQKVYALGLAYKVTSSAKYLDKASEFLLAWAKRNQPQGNPINDTNLDRIIFTYDLLKTELKPPVVSAVKSWLSLVAKQEIKTFDQAVSNKRSGKSFNNWNSHRIKAISQVAAALEDTALLQYAMERYKAQISSNLKSDGSSFDFHERDALHYHVYDVDPLLVVAMILTRATLPTKNFYTYQSKEGNSLKKSIAWLLPYFSGEKTHAEWVNSKSAFDKKRADNGEKGYIAGTLFNPSAARTSIALADYFESGMLRAYQQQAETESKYPSWQFVLNEVKK</sequence>
<dbReference type="InterPro" id="IPR008397">
    <property type="entry name" value="Alginate_lyase_dom"/>
</dbReference>
<proteinExistence type="predicted"/>
<keyword evidence="5" id="KW-1185">Reference proteome</keyword>
<accession>A0A1I2SVE8</accession>
<reference evidence="4 5" key="1">
    <citation type="submission" date="2016-10" db="EMBL/GenBank/DDBJ databases">
        <authorList>
            <person name="de Groot N.N."/>
        </authorList>
    </citation>
    <scope>NUCLEOTIDE SEQUENCE [LARGE SCALE GENOMIC DNA]</scope>
    <source>
        <strain evidence="4 5">DSM 18684</strain>
    </source>
</reference>
<dbReference type="Pfam" id="PF05426">
    <property type="entry name" value="Alginate_lyase"/>
    <property type="match status" value="1"/>
</dbReference>
<keyword evidence="1" id="KW-0732">Signal</keyword>
<dbReference type="InterPro" id="IPR008929">
    <property type="entry name" value="Chondroitin_lyas"/>
</dbReference>
<dbReference type="STRING" id="414048.SAMN04489864_10183"/>
<dbReference type="Proteomes" id="UP000199666">
    <property type="component" value="Unassembled WGS sequence"/>
</dbReference>
<dbReference type="GO" id="GO:0016829">
    <property type="term" value="F:lyase activity"/>
    <property type="evidence" value="ECO:0007669"/>
    <property type="project" value="UniProtKB-KW"/>
</dbReference>
<dbReference type="EMBL" id="FOPP01000001">
    <property type="protein sequence ID" value="SFG56875.1"/>
    <property type="molecule type" value="Genomic_DNA"/>
</dbReference>
<evidence type="ECO:0000313" key="4">
    <source>
        <dbReference type="EMBL" id="SFG56875.1"/>
    </source>
</evidence>
<dbReference type="OrthoDB" id="1043373at2"/>
<feature type="domain" description="Alginate lyase" evidence="3">
    <location>
        <begin position="76"/>
        <end position="292"/>
    </location>
</feature>
<organism evidence="4 5">
    <name type="scientific">Pedobacter insulae</name>
    <dbReference type="NCBI Taxonomy" id="414048"/>
    <lineage>
        <taxon>Bacteria</taxon>
        <taxon>Pseudomonadati</taxon>
        <taxon>Bacteroidota</taxon>
        <taxon>Sphingobacteriia</taxon>
        <taxon>Sphingobacteriales</taxon>
        <taxon>Sphingobacteriaceae</taxon>
        <taxon>Pedobacter</taxon>
    </lineage>
</organism>
<evidence type="ECO:0000313" key="5">
    <source>
        <dbReference type="Proteomes" id="UP000199666"/>
    </source>
</evidence>
<evidence type="ECO:0000256" key="2">
    <source>
        <dbReference type="ARBA" id="ARBA00023239"/>
    </source>
</evidence>
<protein>
    <submittedName>
        <fullName evidence="4">Alginate lyase</fullName>
    </submittedName>
</protein>